<gene>
    <name evidence="10" type="primary">rpoD</name>
    <name evidence="6" type="synonym">sigA</name>
    <name evidence="10" type="ORF">OLX77_04125</name>
</gene>
<dbReference type="Gene3D" id="1.10.601.10">
    <property type="entry name" value="RNA Polymerase Primary Sigma Factor"/>
    <property type="match status" value="1"/>
</dbReference>
<dbReference type="Pfam" id="PF00140">
    <property type="entry name" value="Sigma70_r1_2"/>
    <property type="match status" value="1"/>
</dbReference>
<dbReference type="CDD" id="cd06171">
    <property type="entry name" value="Sigma70_r4"/>
    <property type="match status" value="1"/>
</dbReference>
<comment type="subunit">
    <text evidence="6">Interacts transiently with the RNA polymerase catalytic core.</text>
</comment>
<dbReference type="InterPro" id="IPR009042">
    <property type="entry name" value="RNA_pol_sigma70_r1_2"/>
</dbReference>
<dbReference type="HAMAP" id="MF_00963">
    <property type="entry name" value="Sigma70_RpoD_SigA"/>
    <property type="match status" value="1"/>
</dbReference>
<dbReference type="PANTHER" id="PTHR30603">
    <property type="entry name" value="RNA POLYMERASE SIGMA FACTOR RPO"/>
    <property type="match status" value="1"/>
</dbReference>
<keyword evidence="5 6" id="KW-0804">Transcription</keyword>
<evidence type="ECO:0000313" key="10">
    <source>
        <dbReference type="EMBL" id="MDG4475347.1"/>
    </source>
</evidence>
<dbReference type="InterPro" id="IPR036388">
    <property type="entry name" value="WH-like_DNA-bd_sf"/>
</dbReference>
<keyword evidence="2 6" id="KW-0805">Transcription regulation</keyword>
<dbReference type="Pfam" id="PF04539">
    <property type="entry name" value="Sigma70_r3"/>
    <property type="match status" value="1"/>
</dbReference>
<dbReference type="SUPFAM" id="SSF88659">
    <property type="entry name" value="Sigma3 and sigma4 domains of RNA polymerase sigma factors"/>
    <property type="match status" value="2"/>
</dbReference>
<evidence type="ECO:0000256" key="6">
    <source>
        <dbReference type="HAMAP-Rule" id="MF_00963"/>
    </source>
</evidence>
<dbReference type="GO" id="GO:0003677">
    <property type="term" value="F:DNA binding"/>
    <property type="evidence" value="ECO:0007669"/>
    <property type="project" value="UniProtKB-UniRule"/>
</dbReference>
<dbReference type="PROSITE" id="PS00715">
    <property type="entry name" value="SIGMA70_1"/>
    <property type="match status" value="1"/>
</dbReference>
<feature type="domain" description="RNA polymerase sigma-70" evidence="8">
    <location>
        <begin position="328"/>
        <end position="341"/>
    </location>
</feature>
<feature type="region of interest" description="Disordered" evidence="7">
    <location>
        <begin position="69"/>
        <end position="88"/>
    </location>
</feature>
<keyword evidence="1 6" id="KW-0963">Cytoplasm</keyword>
<dbReference type="GO" id="GO:0006352">
    <property type="term" value="P:DNA-templated transcription initiation"/>
    <property type="evidence" value="ECO:0007669"/>
    <property type="project" value="UniProtKB-UniRule"/>
</dbReference>
<protein>
    <recommendedName>
        <fullName evidence="6">RNA polymerase sigma factor SigA</fullName>
    </recommendedName>
</protein>
<reference evidence="10" key="1">
    <citation type="journal article" date="2022" name="bioRxiv">
        <title>Thiovibrio frasassiensisgen. nov., sp. nov., an autotrophic, elemental sulfur disproportionating bacterium isolated from sulfidic karst sediment, and proposal of Thiovibrionaceae fam. nov.</title>
        <authorList>
            <person name="Aronson H."/>
            <person name="Thomas C."/>
            <person name="Bhattacharyya M."/>
            <person name="Eckstein S."/>
            <person name="Jensen S."/>
            <person name="Barco R."/>
            <person name="Macalady J."/>
            <person name="Amend J."/>
        </authorList>
    </citation>
    <scope>NUCLEOTIDE SEQUENCE</scope>
    <source>
        <strain evidence="10">RS19-109</strain>
    </source>
</reference>
<organism evidence="10 11">
    <name type="scientific">Thiovibrio frasassiensis</name>
    <dbReference type="NCBI Taxonomy" id="2984131"/>
    <lineage>
        <taxon>Bacteria</taxon>
        <taxon>Pseudomonadati</taxon>
        <taxon>Thermodesulfobacteriota</taxon>
        <taxon>Desulfobulbia</taxon>
        <taxon>Desulfobulbales</taxon>
        <taxon>Thiovibrionaceae</taxon>
        <taxon>Thiovibrio</taxon>
    </lineage>
</organism>
<evidence type="ECO:0000256" key="2">
    <source>
        <dbReference type="ARBA" id="ARBA00023015"/>
    </source>
</evidence>
<dbReference type="InterPro" id="IPR013324">
    <property type="entry name" value="RNA_pol_sigma_r3/r4-like"/>
</dbReference>
<dbReference type="EMBL" id="JAPHEH010000001">
    <property type="protein sequence ID" value="MDG4475347.1"/>
    <property type="molecule type" value="Genomic_DNA"/>
</dbReference>
<reference evidence="10" key="2">
    <citation type="submission" date="2022-10" db="EMBL/GenBank/DDBJ databases">
        <authorList>
            <person name="Aronson H.S."/>
        </authorList>
    </citation>
    <scope>NUCLEOTIDE SEQUENCE</scope>
    <source>
        <strain evidence="10">RS19-109</strain>
    </source>
</reference>
<feature type="short sequence motif" description="Interaction with polymerase core subunit RpoC" evidence="6">
    <location>
        <begin position="328"/>
        <end position="331"/>
    </location>
</feature>
<feature type="domain" description="RNA polymerase sigma-70" evidence="9">
    <location>
        <begin position="497"/>
        <end position="523"/>
    </location>
</feature>
<dbReference type="Pfam" id="PF04545">
    <property type="entry name" value="Sigma70_r4"/>
    <property type="match status" value="1"/>
</dbReference>
<dbReference type="PRINTS" id="PR00046">
    <property type="entry name" value="SIGMA70FCT"/>
</dbReference>
<dbReference type="FunFam" id="1.10.601.10:FF:000001">
    <property type="entry name" value="RNA polymerase sigma factor SigA"/>
    <property type="match status" value="1"/>
</dbReference>
<dbReference type="InterPro" id="IPR000943">
    <property type="entry name" value="RNA_pol_sigma70"/>
</dbReference>
<keyword evidence="3 6" id="KW-0731">Sigma factor</keyword>
<feature type="region of interest" description="Sigma-70 factor domain-4" evidence="6">
    <location>
        <begin position="472"/>
        <end position="525"/>
    </location>
</feature>
<evidence type="ECO:0000256" key="3">
    <source>
        <dbReference type="ARBA" id="ARBA00023082"/>
    </source>
</evidence>
<dbReference type="InterPro" id="IPR007630">
    <property type="entry name" value="RNA_pol_sigma70_r4"/>
</dbReference>
<comment type="function">
    <text evidence="6">Sigma factors are initiation factors that promote the attachment of RNA polymerase to specific initiation sites and are then released. This sigma factor is the primary sigma factor during exponential growth.</text>
</comment>
<dbReference type="Gene3D" id="1.10.10.10">
    <property type="entry name" value="Winged helix-like DNA-binding domain superfamily/Winged helix DNA-binding domain"/>
    <property type="match status" value="2"/>
</dbReference>
<evidence type="ECO:0000259" key="9">
    <source>
        <dbReference type="PROSITE" id="PS00716"/>
    </source>
</evidence>
<dbReference type="InterPro" id="IPR007627">
    <property type="entry name" value="RNA_pol_sigma70_r2"/>
</dbReference>
<evidence type="ECO:0000256" key="5">
    <source>
        <dbReference type="ARBA" id="ARBA00023163"/>
    </source>
</evidence>
<sequence>MASHEKGSKQARITAAKEVESVLLADEALLESGGEGEEESSWSVERPNNLTAIFDLDLDAESDLEESLHPIDQDDESPGGGLITKARDLSGNQLDPVKAYLQEMGSVGLLSSEAETDIAKKIEDGEKLIQDTLLTTPLAVEYLREVADKMLAGKRSIADILRGLDETNNQANEEKKEHFLWQISEAHRLNEELSAFRLDLLAPAITKAEAQKIRIRIKRNTKAIAKLFEHDRFSAKHLSAIISRLRKQGAKLTPPAQIREDAIKYPLFLQGCIKTHGIDHESLNTLLGEITDGEKTSRESKNALVQANLRLVVSVAKKYANRGLQLLDLIQEGNIGLMKAVEKFEYRRGYKFSTYATWWIRQAITRAIADQGRTIRIPVHMIDTINRLLKGAKDFMRETGREPTPEEMAERLDIDLNKVKNILKIAKEPLSLDTPIGSSEDSYLSDFIEDVDSLSPDEATAMESLRENLRNVLRTLSPREELVLRMRFGIDTSVDLTLEEVGDNFAVTRERIRQIEAKALKKLKHPTRRNLLFAFYND</sequence>
<evidence type="ECO:0000259" key="8">
    <source>
        <dbReference type="PROSITE" id="PS00715"/>
    </source>
</evidence>
<feature type="DNA-binding region" description="H-T-H motif" evidence="6">
    <location>
        <begin position="498"/>
        <end position="517"/>
    </location>
</feature>
<accession>A0A9X4MEQ6</accession>
<dbReference type="InterPro" id="IPR050239">
    <property type="entry name" value="Sigma-70_RNA_pol_init_factors"/>
</dbReference>
<dbReference type="SUPFAM" id="SSF88946">
    <property type="entry name" value="Sigma2 domain of RNA polymerase sigma factors"/>
    <property type="match status" value="1"/>
</dbReference>
<dbReference type="InterPro" id="IPR012760">
    <property type="entry name" value="RNA_pol_sigma_RpoD_C"/>
</dbReference>
<dbReference type="AlphaFoldDB" id="A0A9X4MEQ6"/>
<comment type="similarity">
    <text evidence="6">Belongs to the sigma-70 factor family. RpoD/SigA subfamily.</text>
</comment>
<dbReference type="InterPro" id="IPR028630">
    <property type="entry name" value="Sigma70_RpoD"/>
</dbReference>
<dbReference type="InterPro" id="IPR013325">
    <property type="entry name" value="RNA_pol_sigma_r2"/>
</dbReference>
<evidence type="ECO:0000313" key="11">
    <source>
        <dbReference type="Proteomes" id="UP001154240"/>
    </source>
</evidence>
<dbReference type="Proteomes" id="UP001154240">
    <property type="component" value="Unassembled WGS sequence"/>
</dbReference>
<comment type="caution">
    <text evidence="10">The sequence shown here is derived from an EMBL/GenBank/DDBJ whole genome shotgun (WGS) entry which is preliminary data.</text>
</comment>
<dbReference type="NCBIfam" id="TIGR02393">
    <property type="entry name" value="RpoD_Cterm"/>
    <property type="match status" value="1"/>
</dbReference>
<feature type="region of interest" description="Sigma-70 factor domain-3" evidence="6">
    <location>
        <begin position="383"/>
        <end position="459"/>
    </location>
</feature>
<dbReference type="NCBIfam" id="TIGR02937">
    <property type="entry name" value="sigma70-ECF"/>
    <property type="match status" value="1"/>
</dbReference>
<proteinExistence type="inferred from homology"/>
<evidence type="ECO:0000256" key="7">
    <source>
        <dbReference type="SAM" id="MobiDB-lite"/>
    </source>
</evidence>
<dbReference type="GO" id="GO:0005737">
    <property type="term" value="C:cytoplasm"/>
    <property type="evidence" value="ECO:0007669"/>
    <property type="project" value="UniProtKB-SubCell"/>
</dbReference>
<dbReference type="RefSeq" id="WP_307632321.1">
    <property type="nucleotide sequence ID" value="NZ_JAPHEH010000001.1"/>
</dbReference>
<dbReference type="Pfam" id="PF04542">
    <property type="entry name" value="Sigma70_r2"/>
    <property type="match status" value="1"/>
</dbReference>
<evidence type="ECO:0000256" key="1">
    <source>
        <dbReference type="ARBA" id="ARBA00022490"/>
    </source>
</evidence>
<dbReference type="GO" id="GO:0016987">
    <property type="term" value="F:sigma factor activity"/>
    <property type="evidence" value="ECO:0007669"/>
    <property type="project" value="UniProtKB-UniRule"/>
</dbReference>
<keyword evidence="4 6" id="KW-0238">DNA-binding</keyword>
<evidence type="ECO:0000256" key="4">
    <source>
        <dbReference type="ARBA" id="ARBA00023125"/>
    </source>
</evidence>
<keyword evidence="11" id="KW-1185">Reference proteome</keyword>
<dbReference type="Gene3D" id="1.20.120.1810">
    <property type="match status" value="1"/>
</dbReference>
<name>A0A9X4MEQ6_9BACT</name>
<dbReference type="PANTHER" id="PTHR30603:SF60">
    <property type="entry name" value="RNA POLYMERASE SIGMA FACTOR RPOD"/>
    <property type="match status" value="1"/>
</dbReference>
<dbReference type="InterPro" id="IPR007624">
    <property type="entry name" value="RNA_pol_sigma70_r3"/>
</dbReference>
<dbReference type="InterPro" id="IPR014284">
    <property type="entry name" value="RNA_pol_sigma-70_dom"/>
</dbReference>
<feature type="region of interest" description="Sigma-70 factor domain-2" evidence="6">
    <location>
        <begin position="304"/>
        <end position="374"/>
    </location>
</feature>
<dbReference type="PROSITE" id="PS00716">
    <property type="entry name" value="SIGMA70_2"/>
    <property type="match status" value="1"/>
</dbReference>
<comment type="subcellular location">
    <subcellularLocation>
        <location evidence="6">Cytoplasm</location>
    </subcellularLocation>
</comment>